<dbReference type="EMBL" id="FPHT01000207">
    <property type="protein sequence ID" value="SFV81954.1"/>
    <property type="molecule type" value="Genomic_DNA"/>
</dbReference>
<protein>
    <submittedName>
        <fullName evidence="1">Uncharacterized protein</fullName>
    </submittedName>
</protein>
<accession>A0A1W1DKM0</accession>
<gene>
    <name evidence="1" type="ORF">MNB_SUP05-12-340</name>
</gene>
<organism evidence="1">
    <name type="scientific">hydrothermal vent metagenome</name>
    <dbReference type="NCBI Taxonomy" id="652676"/>
    <lineage>
        <taxon>unclassified sequences</taxon>
        <taxon>metagenomes</taxon>
        <taxon>ecological metagenomes</taxon>
    </lineage>
</organism>
<sequence length="141" mass="16371">MSSYIDEFQGRFIGIMQWDDCHALLQKLIDQPSDWYLYDTLKEAPTKTINVDGFINQIDEIKEILTSQHQERYCGIVYTNDLENPSFVKIFHPNNLGKSCGSSEHPPIPQWLLSKTKPEDVVEKFGPPKEKQGFISKYLKF</sequence>
<reference evidence="1" key="1">
    <citation type="submission" date="2016-10" db="EMBL/GenBank/DDBJ databases">
        <authorList>
            <person name="de Groot N.N."/>
        </authorList>
    </citation>
    <scope>NUCLEOTIDE SEQUENCE</scope>
</reference>
<proteinExistence type="predicted"/>
<evidence type="ECO:0000313" key="1">
    <source>
        <dbReference type="EMBL" id="SFV81954.1"/>
    </source>
</evidence>
<dbReference type="AlphaFoldDB" id="A0A1W1DKM0"/>
<name>A0A1W1DKM0_9ZZZZ</name>